<dbReference type="Gene3D" id="1.10.10.10">
    <property type="entry name" value="Winged helix-like DNA-binding domain superfamily/Winged helix DNA-binding domain"/>
    <property type="match status" value="1"/>
</dbReference>
<gene>
    <name evidence="6" type="ORF">GRX66_00785</name>
</gene>
<keyword evidence="2" id="KW-0238">DNA-binding</keyword>
<sequence length="252" mass="26903">MGYRLDEIDRLALYYLGSDARNTTATEIAEELNVSAGTVRNRISQLEQHGIVRGYPADIDYERAEGLLTGLYVCSVRVSERDQLARQVLDIPGVVNVREVMAGDDGLHVKAVGEDTSSLQRIASQIEELGVTIDEESLIRQEYHQSYQPYGPADAPHAQPATQVTSLVGGAQVVDLTVTEDAPIAGKTLAEAKAQALLGDDVLVVAIERAEEVLSANGGTEIRPGDLVSVFSPAGIGDETLEGFGGINAKQS</sequence>
<dbReference type="OrthoDB" id="6762at2157"/>
<dbReference type="InterPro" id="IPR036390">
    <property type="entry name" value="WH_DNA-bd_sf"/>
</dbReference>
<evidence type="ECO:0000259" key="5">
    <source>
        <dbReference type="PROSITE" id="PS51202"/>
    </source>
</evidence>
<keyword evidence="3" id="KW-0804">Transcription</keyword>
<dbReference type="GO" id="GO:0005829">
    <property type="term" value="C:cytosol"/>
    <property type="evidence" value="ECO:0007669"/>
    <property type="project" value="TreeGrafter"/>
</dbReference>
<dbReference type="PANTHER" id="PTHR30154:SF34">
    <property type="entry name" value="TRANSCRIPTIONAL REGULATOR AZLB"/>
    <property type="match status" value="1"/>
</dbReference>
<dbReference type="PANTHER" id="PTHR30154">
    <property type="entry name" value="LEUCINE-RESPONSIVE REGULATORY PROTEIN"/>
    <property type="match status" value="1"/>
</dbReference>
<dbReference type="AlphaFoldDB" id="A0A6B0SEV2"/>
<evidence type="ECO:0000313" key="6">
    <source>
        <dbReference type="EMBL" id="MXR19206.1"/>
    </source>
</evidence>
<dbReference type="InterPro" id="IPR019885">
    <property type="entry name" value="Tscrpt_reg_HTH_AsnC-type_CS"/>
</dbReference>
<keyword evidence="7" id="KW-1185">Reference proteome</keyword>
<keyword evidence="1" id="KW-0805">Transcription regulation</keyword>
<dbReference type="InterPro" id="IPR006037">
    <property type="entry name" value="RCK_C"/>
</dbReference>
<accession>A0A6B0SEV2</accession>
<dbReference type="EMBL" id="WUUU01000002">
    <property type="protein sequence ID" value="MXR19206.1"/>
    <property type="molecule type" value="Genomic_DNA"/>
</dbReference>
<dbReference type="PROSITE" id="PS50956">
    <property type="entry name" value="HTH_ASNC_2"/>
    <property type="match status" value="1"/>
</dbReference>
<dbReference type="GO" id="GO:0008324">
    <property type="term" value="F:monoatomic cation transmembrane transporter activity"/>
    <property type="evidence" value="ECO:0007669"/>
    <property type="project" value="InterPro"/>
</dbReference>
<evidence type="ECO:0000256" key="2">
    <source>
        <dbReference type="ARBA" id="ARBA00023125"/>
    </source>
</evidence>
<evidence type="ECO:0000256" key="3">
    <source>
        <dbReference type="ARBA" id="ARBA00023163"/>
    </source>
</evidence>
<evidence type="ECO:0000259" key="4">
    <source>
        <dbReference type="PROSITE" id="PS50956"/>
    </source>
</evidence>
<protein>
    <submittedName>
        <fullName evidence="6">Winged helix-turn-helix transcriptional regulator</fullName>
    </submittedName>
</protein>
<dbReference type="PROSITE" id="PS51202">
    <property type="entry name" value="RCK_C"/>
    <property type="match status" value="1"/>
</dbReference>
<dbReference type="RefSeq" id="WP_159524803.1">
    <property type="nucleotide sequence ID" value="NZ_WUUU01000002.1"/>
</dbReference>
<dbReference type="SUPFAM" id="SSF46785">
    <property type="entry name" value="Winged helix' DNA-binding domain"/>
    <property type="match status" value="1"/>
</dbReference>
<comment type="caution">
    <text evidence="6">The sequence shown here is derived from an EMBL/GenBank/DDBJ whole genome shotgun (WGS) entry which is preliminary data.</text>
</comment>
<dbReference type="InterPro" id="IPR011991">
    <property type="entry name" value="ArsR-like_HTH"/>
</dbReference>
<evidence type="ECO:0000256" key="1">
    <source>
        <dbReference type="ARBA" id="ARBA00023015"/>
    </source>
</evidence>
<reference evidence="6 7" key="1">
    <citation type="submission" date="2019-12" db="EMBL/GenBank/DDBJ databases">
        <title>Isolation and characterization of three novel carbon monoxide-oxidizing members of Halobacteria from salione crusts and soils.</title>
        <authorList>
            <person name="Myers M.R."/>
            <person name="King G.M."/>
        </authorList>
    </citation>
    <scope>NUCLEOTIDE SEQUENCE [LARGE SCALE GENOMIC DNA]</scope>
    <source>
        <strain evidence="6 7">PCN9</strain>
    </source>
</reference>
<dbReference type="Pfam" id="PF13412">
    <property type="entry name" value="HTH_24"/>
    <property type="match status" value="1"/>
</dbReference>
<feature type="domain" description="HTH asnC-type" evidence="4">
    <location>
        <begin position="5"/>
        <end position="68"/>
    </location>
</feature>
<dbReference type="GO" id="GO:0043200">
    <property type="term" value="P:response to amino acid"/>
    <property type="evidence" value="ECO:0007669"/>
    <property type="project" value="TreeGrafter"/>
</dbReference>
<dbReference type="InterPro" id="IPR036721">
    <property type="entry name" value="RCK_C_sf"/>
</dbReference>
<dbReference type="Pfam" id="PF02080">
    <property type="entry name" value="TrkA_C"/>
    <property type="match status" value="1"/>
</dbReference>
<dbReference type="InterPro" id="IPR000485">
    <property type="entry name" value="AsnC-type_HTH_dom"/>
</dbReference>
<evidence type="ECO:0000313" key="7">
    <source>
        <dbReference type="Proteomes" id="UP000471521"/>
    </source>
</evidence>
<dbReference type="InterPro" id="IPR036388">
    <property type="entry name" value="WH-like_DNA-bd_sf"/>
</dbReference>
<dbReference type="Proteomes" id="UP000471521">
    <property type="component" value="Unassembled WGS sequence"/>
</dbReference>
<feature type="domain" description="RCK C-terminal" evidence="5">
    <location>
        <begin position="161"/>
        <end position="247"/>
    </location>
</feature>
<dbReference type="Gene3D" id="3.30.70.1450">
    <property type="entry name" value="Regulator of K+ conductance, C-terminal domain"/>
    <property type="match status" value="1"/>
</dbReference>
<dbReference type="SMART" id="SM00344">
    <property type="entry name" value="HTH_ASNC"/>
    <property type="match status" value="1"/>
</dbReference>
<proteinExistence type="predicted"/>
<dbReference type="PROSITE" id="PS00519">
    <property type="entry name" value="HTH_ASNC_1"/>
    <property type="match status" value="1"/>
</dbReference>
<organism evidence="6 7">
    <name type="scientific">Halobacterium bonnevillei</name>
    <dbReference type="NCBI Taxonomy" id="2692200"/>
    <lineage>
        <taxon>Archaea</taxon>
        <taxon>Methanobacteriati</taxon>
        <taxon>Methanobacteriota</taxon>
        <taxon>Stenosarchaea group</taxon>
        <taxon>Halobacteria</taxon>
        <taxon>Halobacteriales</taxon>
        <taxon>Halobacteriaceae</taxon>
        <taxon>Halobacterium</taxon>
    </lineage>
</organism>
<dbReference type="InterPro" id="IPR019888">
    <property type="entry name" value="Tscrpt_reg_AsnC-like"/>
</dbReference>
<name>A0A6B0SEV2_9EURY</name>
<dbReference type="GO" id="GO:0006813">
    <property type="term" value="P:potassium ion transport"/>
    <property type="evidence" value="ECO:0007669"/>
    <property type="project" value="InterPro"/>
</dbReference>
<dbReference type="SUPFAM" id="SSF116726">
    <property type="entry name" value="TrkA C-terminal domain-like"/>
    <property type="match status" value="1"/>
</dbReference>
<dbReference type="GO" id="GO:0043565">
    <property type="term" value="F:sequence-specific DNA binding"/>
    <property type="evidence" value="ECO:0007669"/>
    <property type="project" value="InterPro"/>
</dbReference>
<dbReference type="PRINTS" id="PR00033">
    <property type="entry name" value="HTHASNC"/>
</dbReference>
<dbReference type="CDD" id="cd00090">
    <property type="entry name" value="HTH_ARSR"/>
    <property type="match status" value="1"/>
</dbReference>